<name>A0A1D2AJC2_ORNBR</name>
<evidence type="ECO:0000313" key="1">
    <source>
        <dbReference type="EMBL" id="JAT79181.1"/>
    </source>
</evidence>
<dbReference type="EMBL" id="GETE01000285">
    <property type="protein sequence ID" value="JAT79181.1"/>
    <property type="molecule type" value="Transcribed_RNA"/>
</dbReference>
<proteinExistence type="predicted"/>
<protein>
    <submittedName>
        <fullName evidence="1">Uncharacterized protein</fullName>
    </submittedName>
</protein>
<organism evidence="1">
    <name type="scientific">Ornithodoros brasiliensis</name>
    <name type="common">Mouro tick</name>
    <dbReference type="NCBI Taxonomy" id="888526"/>
    <lineage>
        <taxon>Eukaryota</taxon>
        <taxon>Metazoa</taxon>
        <taxon>Ecdysozoa</taxon>
        <taxon>Arthropoda</taxon>
        <taxon>Chelicerata</taxon>
        <taxon>Arachnida</taxon>
        <taxon>Acari</taxon>
        <taxon>Parasitiformes</taxon>
        <taxon>Ixodida</taxon>
        <taxon>Ixodoidea</taxon>
        <taxon>Argasidae</taxon>
        <taxon>Ornithodorinae</taxon>
        <taxon>Ornithodoros</taxon>
    </lineage>
</organism>
<feature type="non-terminal residue" evidence="1">
    <location>
        <position position="1"/>
    </location>
</feature>
<accession>A0A1D2AJC2</accession>
<dbReference type="AlphaFoldDB" id="A0A1D2AJC2"/>
<sequence length="101" mass="11392">CMTLARAHADCSQNLRTYNSPLKKRPTLPQSNGRREYPYNNYERARACFCSALACLEIGNARKSIHDSKSELLSSRLSLPRFRFSLSLIASLDMLPKLLSG</sequence>
<reference evidence="1" key="1">
    <citation type="submission" date="2016-07" db="EMBL/GenBank/DDBJ databases">
        <title>Salivary Glands transcriptome analysis on engorged females of Ornithodoros brasiliensis (Acari:Argasidae).</title>
        <authorList>
            <person name="Simons S.M."/>
            <person name="Carvalho E."/>
            <person name="Junqueira-de-Azevedo I."/>
            <person name="Ho P.L."/>
            <person name="Giovanni D."/>
            <person name="Mendonca R."/>
            <person name="Onofrio V."/>
            <person name="Landulfo G."/>
            <person name="Ramirez D."/>
            <person name="Barros-Battesti D."/>
        </authorList>
    </citation>
    <scope>NUCLEOTIDE SEQUENCE</scope>
    <source>
        <strain evidence="1">Female</strain>
        <tissue evidence="1">Salivary gland</tissue>
    </source>
</reference>